<keyword evidence="2" id="KW-0408">Iron</keyword>
<dbReference type="EC" id="1.14.-.-" evidence="4"/>
<sequence>MTGAAANTTSGTPLDTPEYNIDRSARCPLDPAPAMRARQAEGPLVRVRLWDGTLAWLVTGWEEHRALMSDQRVSVDPFRPGAPKLSPGEVAAIDVLKKEGKRSTGTSFILMDDPEHARLRRMVTSAFTIKRVEALRPPTQRITDGLIDTMLAGPKPVDLVEALALPVPSLVISNLLGVPYDDHEFFQANSKTIINRETTAAERSAARGRLVDYLDGLLGEKLAQPREDLLSGLAERIKAGELAREDATEMGVLMLFAGHETTANMITLGTLALLQHPDQLALLRDTEDPKLIASAVDELLRYLTITHGGQRRVALADIEIAGQVIRAGEGVIPVNEIANRDPSVFPDPDRLDLRRDARRHVAFGFGVHQCLGQPLARMELQVVYPTLLRRIPTLALAADLAEIPFKHDGFVYGAYRLPVTW</sequence>
<dbReference type="InterPro" id="IPR002397">
    <property type="entry name" value="Cyt_P450_B"/>
</dbReference>
<evidence type="ECO:0000256" key="2">
    <source>
        <dbReference type="RuleBase" id="RU000461"/>
    </source>
</evidence>
<evidence type="ECO:0000313" key="4">
    <source>
        <dbReference type="EMBL" id="MFK4267670.1"/>
    </source>
</evidence>
<evidence type="ECO:0000256" key="1">
    <source>
        <dbReference type="ARBA" id="ARBA00010617"/>
    </source>
</evidence>
<protein>
    <submittedName>
        <fullName evidence="4">Cytochrome P450</fullName>
        <ecNumber evidence="4">1.14.-.-</ecNumber>
    </submittedName>
</protein>
<dbReference type="Pfam" id="PF00067">
    <property type="entry name" value="p450"/>
    <property type="match status" value="1"/>
</dbReference>
<dbReference type="PRINTS" id="PR00385">
    <property type="entry name" value="P450"/>
</dbReference>
<dbReference type="EMBL" id="JBJDQH010000007">
    <property type="protein sequence ID" value="MFK4267670.1"/>
    <property type="molecule type" value="Genomic_DNA"/>
</dbReference>
<dbReference type="PROSITE" id="PS00086">
    <property type="entry name" value="CYTOCHROME_P450"/>
    <property type="match status" value="1"/>
</dbReference>
<dbReference type="Gene3D" id="1.10.630.10">
    <property type="entry name" value="Cytochrome P450"/>
    <property type="match status" value="1"/>
</dbReference>
<name>A0ABW8LSM7_9ACTN</name>
<comment type="caution">
    <text evidence="4">The sequence shown here is derived from an EMBL/GenBank/DDBJ whole genome shotgun (WGS) entry which is preliminary data.</text>
</comment>
<reference evidence="4 5" key="1">
    <citation type="submission" date="2024-11" db="EMBL/GenBank/DDBJ databases">
        <title>The Natural Products Discovery Center: Release of the First 8490 Sequenced Strains for Exploring Actinobacteria Biosynthetic Diversity.</title>
        <authorList>
            <person name="Kalkreuter E."/>
            <person name="Kautsar S.A."/>
            <person name="Yang D."/>
            <person name="Bader C.D."/>
            <person name="Teijaro C.N."/>
            <person name="Fluegel L."/>
            <person name="Davis C.M."/>
            <person name="Simpson J.R."/>
            <person name="Lauterbach L."/>
            <person name="Steele A.D."/>
            <person name="Gui C."/>
            <person name="Meng S."/>
            <person name="Li G."/>
            <person name="Viehrig K."/>
            <person name="Ye F."/>
            <person name="Su P."/>
            <person name="Kiefer A.F."/>
            <person name="Nichols A."/>
            <person name="Cepeda A.J."/>
            <person name="Yan W."/>
            <person name="Fan B."/>
            <person name="Jiang Y."/>
            <person name="Adhikari A."/>
            <person name="Zheng C.-J."/>
            <person name="Schuster L."/>
            <person name="Cowan T.M."/>
            <person name="Smanski M.J."/>
            <person name="Chevrette M.G."/>
            <person name="De Carvalho L.P.S."/>
            <person name="Shen B."/>
        </authorList>
    </citation>
    <scope>NUCLEOTIDE SEQUENCE [LARGE SCALE GENOMIC DNA]</scope>
    <source>
        <strain evidence="4 5">NPDC020863</strain>
    </source>
</reference>
<keyword evidence="2" id="KW-0349">Heme</keyword>
<dbReference type="GO" id="GO:0016491">
    <property type="term" value="F:oxidoreductase activity"/>
    <property type="evidence" value="ECO:0007669"/>
    <property type="project" value="UniProtKB-KW"/>
</dbReference>
<dbReference type="InterPro" id="IPR001128">
    <property type="entry name" value="Cyt_P450"/>
</dbReference>
<dbReference type="SUPFAM" id="SSF48264">
    <property type="entry name" value="Cytochrome P450"/>
    <property type="match status" value="1"/>
</dbReference>
<feature type="region of interest" description="Disordered" evidence="3">
    <location>
        <begin position="1"/>
        <end position="21"/>
    </location>
</feature>
<keyword evidence="2" id="KW-0503">Monooxygenase</keyword>
<dbReference type="RefSeq" id="WP_358704943.1">
    <property type="nucleotide sequence ID" value="NZ_JBFACG010000022.1"/>
</dbReference>
<feature type="compositionally biased region" description="Polar residues" evidence="3">
    <location>
        <begin position="1"/>
        <end position="13"/>
    </location>
</feature>
<dbReference type="PANTHER" id="PTHR46696">
    <property type="entry name" value="P450, PUTATIVE (EUROFUNG)-RELATED"/>
    <property type="match status" value="1"/>
</dbReference>
<dbReference type="Proteomes" id="UP001620295">
    <property type="component" value="Unassembled WGS sequence"/>
</dbReference>
<dbReference type="PANTHER" id="PTHR46696:SF1">
    <property type="entry name" value="CYTOCHROME P450 YJIB-RELATED"/>
    <property type="match status" value="1"/>
</dbReference>
<gene>
    <name evidence="4" type="ORF">ACI2L5_22445</name>
</gene>
<keyword evidence="2" id="KW-0479">Metal-binding</keyword>
<comment type="similarity">
    <text evidence="1 2">Belongs to the cytochrome P450 family.</text>
</comment>
<dbReference type="PRINTS" id="PR00359">
    <property type="entry name" value="BP450"/>
</dbReference>
<evidence type="ECO:0000313" key="5">
    <source>
        <dbReference type="Proteomes" id="UP001620295"/>
    </source>
</evidence>
<proteinExistence type="inferred from homology"/>
<dbReference type="InterPro" id="IPR036396">
    <property type="entry name" value="Cyt_P450_sf"/>
</dbReference>
<keyword evidence="2 4" id="KW-0560">Oxidoreductase</keyword>
<dbReference type="CDD" id="cd11030">
    <property type="entry name" value="CYP105-like"/>
    <property type="match status" value="1"/>
</dbReference>
<accession>A0ABW8LSM7</accession>
<organism evidence="4 5">
    <name type="scientific">Streptomyces milbemycinicus</name>
    <dbReference type="NCBI Taxonomy" id="476552"/>
    <lineage>
        <taxon>Bacteria</taxon>
        <taxon>Bacillati</taxon>
        <taxon>Actinomycetota</taxon>
        <taxon>Actinomycetes</taxon>
        <taxon>Kitasatosporales</taxon>
        <taxon>Streptomycetaceae</taxon>
        <taxon>Streptomyces</taxon>
    </lineage>
</organism>
<dbReference type="InterPro" id="IPR017972">
    <property type="entry name" value="Cyt_P450_CS"/>
</dbReference>
<keyword evidence="5" id="KW-1185">Reference proteome</keyword>
<evidence type="ECO:0000256" key="3">
    <source>
        <dbReference type="SAM" id="MobiDB-lite"/>
    </source>
</evidence>